<evidence type="ECO:0000313" key="3">
    <source>
        <dbReference type="Proteomes" id="UP000781932"/>
    </source>
</evidence>
<feature type="region of interest" description="Disordered" evidence="1">
    <location>
        <begin position="134"/>
        <end position="174"/>
    </location>
</feature>
<reference evidence="2" key="1">
    <citation type="submission" date="2020-03" db="EMBL/GenBank/DDBJ databases">
        <authorList>
            <person name="He L."/>
        </authorList>
    </citation>
    <scope>NUCLEOTIDE SEQUENCE</scope>
    <source>
        <strain evidence="2">CkLH20</strain>
    </source>
</reference>
<reference evidence="2" key="2">
    <citation type="submission" date="2020-11" db="EMBL/GenBank/DDBJ databases">
        <title>Whole genome sequencing of Colletotrichum sp.</title>
        <authorList>
            <person name="Li H."/>
        </authorList>
    </citation>
    <scope>NUCLEOTIDE SEQUENCE</scope>
    <source>
        <strain evidence="2">CkLH20</strain>
    </source>
</reference>
<feature type="compositionally biased region" description="Low complexity" evidence="1">
    <location>
        <begin position="26"/>
        <end position="44"/>
    </location>
</feature>
<evidence type="ECO:0000313" key="2">
    <source>
        <dbReference type="EMBL" id="KAF9876636.1"/>
    </source>
</evidence>
<protein>
    <submittedName>
        <fullName evidence="2">Uncharacterized protein</fullName>
    </submittedName>
</protein>
<proteinExistence type="predicted"/>
<sequence>MSIGKAYDAQESDGSDEEQRGRSRFPGRTTTTNPNAAAANTGRPLGYEGFLTASGITPRPSDPAAAPPPPGFGAPVRGPGGPVRGPAGYRGLSDSYVAAPGAASPSSSVSHPRARTTTITISAAAAAVPLPRSFPIPIIEAEPRHGLPVRRRTRDDDDDDERDDSPGDGFGRPP</sequence>
<keyword evidence="3" id="KW-1185">Reference proteome</keyword>
<gene>
    <name evidence="2" type="ORF">CkaCkLH20_06044</name>
</gene>
<accession>A0A9P6I9V8</accession>
<evidence type="ECO:0000256" key="1">
    <source>
        <dbReference type="SAM" id="MobiDB-lite"/>
    </source>
</evidence>
<dbReference type="RefSeq" id="XP_038746097.1">
    <property type="nucleotide sequence ID" value="XM_038888761.1"/>
</dbReference>
<comment type="caution">
    <text evidence="2">The sequence shown here is derived from an EMBL/GenBank/DDBJ whole genome shotgun (WGS) entry which is preliminary data.</text>
</comment>
<feature type="region of interest" description="Disordered" evidence="1">
    <location>
        <begin position="1"/>
        <end position="115"/>
    </location>
</feature>
<dbReference type="AlphaFoldDB" id="A0A9P6I9V8"/>
<feature type="compositionally biased region" description="Low complexity" evidence="1">
    <location>
        <begin position="98"/>
        <end position="115"/>
    </location>
</feature>
<organism evidence="2 3">
    <name type="scientific">Colletotrichum karsti</name>
    <dbReference type="NCBI Taxonomy" id="1095194"/>
    <lineage>
        <taxon>Eukaryota</taxon>
        <taxon>Fungi</taxon>
        <taxon>Dikarya</taxon>
        <taxon>Ascomycota</taxon>
        <taxon>Pezizomycotina</taxon>
        <taxon>Sordariomycetes</taxon>
        <taxon>Hypocreomycetidae</taxon>
        <taxon>Glomerellales</taxon>
        <taxon>Glomerellaceae</taxon>
        <taxon>Colletotrichum</taxon>
        <taxon>Colletotrichum boninense species complex</taxon>
    </lineage>
</organism>
<name>A0A9P6I9V8_9PEZI</name>
<dbReference type="GeneID" id="62161835"/>
<dbReference type="EMBL" id="JAATWM020000017">
    <property type="protein sequence ID" value="KAF9876636.1"/>
    <property type="molecule type" value="Genomic_DNA"/>
</dbReference>
<dbReference type="Proteomes" id="UP000781932">
    <property type="component" value="Unassembled WGS sequence"/>
</dbReference>